<dbReference type="RefSeq" id="WP_320326169.1">
    <property type="nucleotide sequence ID" value="NZ_JALBUS010000014.1"/>
</dbReference>
<keyword evidence="2" id="KW-1185">Reference proteome</keyword>
<comment type="caution">
    <text evidence="1">The sequence shown here is derived from an EMBL/GenBank/DDBJ whole genome shotgun (WGS) entry which is preliminary data.</text>
</comment>
<dbReference type="Proteomes" id="UP001285244">
    <property type="component" value="Unassembled WGS sequence"/>
</dbReference>
<gene>
    <name evidence="1" type="ORF">MOZ64_08655</name>
</gene>
<proteinExistence type="predicted"/>
<evidence type="ECO:0000313" key="2">
    <source>
        <dbReference type="Proteomes" id="UP001285244"/>
    </source>
</evidence>
<reference evidence="1 2" key="1">
    <citation type="submission" date="2022-03" db="EMBL/GenBank/DDBJ databases">
        <title>Novel taxa within the pig intestine.</title>
        <authorList>
            <person name="Wylensek D."/>
            <person name="Bishof K."/>
            <person name="Afrizal A."/>
            <person name="Clavel T."/>
        </authorList>
    </citation>
    <scope>NUCLEOTIDE SEQUENCE [LARGE SCALE GENOMIC DNA]</scope>
    <source>
        <strain evidence="1 2">Cla-KB-P134</strain>
    </source>
</reference>
<organism evidence="1 2">
    <name type="scientific">Absicoccus intestinalis</name>
    <dbReference type="NCBI Taxonomy" id="2926319"/>
    <lineage>
        <taxon>Bacteria</taxon>
        <taxon>Bacillati</taxon>
        <taxon>Bacillota</taxon>
        <taxon>Erysipelotrichia</taxon>
        <taxon>Erysipelotrichales</taxon>
        <taxon>Erysipelotrichaceae</taxon>
        <taxon>Absicoccus</taxon>
    </lineage>
</organism>
<evidence type="ECO:0000313" key="1">
    <source>
        <dbReference type="EMBL" id="MDX8417901.1"/>
    </source>
</evidence>
<name>A0ABU4WMW1_9FIRM</name>
<dbReference type="EMBL" id="JALBUS010000014">
    <property type="protein sequence ID" value="MDX8417901.1"/>
    <property type="molecule type" value="Genomic_DNA"/>
</dbReference>
<protein>
    <submittedName>
        <fullName evidence="1">Uncharacterized protein</fullName>
    </submittedName>
</protein>
<sequence length="58" mass="6843">MTELEKTKIELKFSINLFSRFCELVEKDLGREKVTYLLFLAQAKAIKRDMESNEDELS</sequence>
<accession>A0ABU4WMW1</accession>